<protein>
    <submittedName>
        <fullName evidence="1">Uncharacterized protein</fullName>
    </submittedName>
</protein>
<feature type="non-terminal residue" evidence="1">
    <location>
        <position position="1"/>
    </location>
</feature>
<proteinExistence type="predicted"/>
<name>A0A2M8GIW7_9BACT</name>
<evidence type="ECO:0000313" key="2">
    <source>
        <dbReference type="Proteomes" id="UP000228960"/>
    </source>
</evidence>
<dbReference type="Proteomes" id="UP000228960">
    <property type="component" value="Unassembled WGS sequence"/>
</dbReference>
<organism evidence="1 2">
    <name type="scientific">Candidatus Shapirobacteria bacterium CG_4_8_14_3_um_filter_35_11</name>
    <dbReference type="NCBI Taxonomy" id="1974874"/>
    <lineage>
        <taxon>Bacteria</taxon>
        <taxon>Candidatus Shapironibacteriota</taxon>
    </lineage>
</organism>
<gene>
    <name evidence="1" type="ORF">CO009_03635</name>
</gene>
<dbReference type="EMBL" id="PFQM01000114">
    <property type="protein sequence ID" value="PJC79739.1"/>
    <property type="molecule type" value="Genomic_DNA"/>
</dbReference>
<reference evidence="2" key="1">
    <citation type="submission" date="2017-09" db="EMBL/GenBank/DDBJ databases">
        <title>Depth-based differentiation of microbial function through sediment-hosted aquifers and enrichment of novel symbionts in the deep terrestrial subsurface.</title>
        <authorList>
            <person name="Probst A.J."/>
            <person name="Ladd B."/>
            <person name="Jarett J.K."/>
            <person name="Geller-Mcgrath D.E."/>
            <person name="Sieber C.M.K."/>
            <person name="Emerson J.B."/>
            <person name="Anantharaman K."/>
            <person name="Thomas B.C."/>
            <person name="Malmstrom R."/>
            <person name="Stieglmeier M."/>
            <person name="Klingl A."/>
            <person name="Woyke T."/>
            <person name="Ryan C.M."/>
            <person name="Banfield J.F."/>
        </authorList>
    </citation>
    <scope>NUCLEOTIDE SEQUENCE [LARGE SCALE GENOMIC DNA]</scope>
</reference>
<comment type="caution">
    <text evidence="1">The sequence shown here is derived from an EMBL/GenBank/DDBJ whole genome shotgun (WGS) entry which is preliminary data.</text>
</comment>
<dbReference type="AlphaFoldDB" id="A0A2M8GIW7"/>
<evidence type="ECO:0000313" key="1">
    <source>
        <dbReference type="EMBL" id="PJC79739.1"/>
    </source>
</evidence>
<sequence>RNGQKFKRIGKCRKIKKPYIMDTVKGKHKKLWRKECKDTTSLGEWSRMLHRWWRLSVSKKIEFKRNGE</sequence>
<accession>A0A2M8GIW7</accession>